<reference evidence="4" key="1">
    <citation type="submission" date="2016-05" db="EMBL/GenBank/DDBJ databases">
        <title>Paenibacillus oryzae. sp. nov., isolated from the rice root.</title>
        <authorList>
            <person name="Zhang J."/>
            <person name="Zhang X."/>
        </authorList>
    </citation>
    <scope>NUCLEOTIDE SEQUENCE [LARGE SCALE GENOMIC DNA]</scope>
    <source>
        <strain evidence="4">KCTC13222</strain>
    </source>
</reference>
<dbReference type="Proteomes" id="UP000093309">
    <property type="component" value="Unassembled WGS sequence"/>
</dbReference>
<organism evidence="3 4">
    <name type="scientific">Paenibacillus pectinilyticus</name>
    <dbReference type="NCBI Taxonomy" id="512399"/>
    <lineage>
        <taxon>Bacteria</taxon>
        <taxon>Bacillati</taxon>
        <taxon>Bacillota</taxon>
        <taxon>Bacilli</taxon>
        <taxon>Bacillales</taxon>
        <taxon>Paenibacillaceae</taxon>
        <taxon>Paenibacillus</taxon>
    </lineage>
</organism>
<dbReference type="PANTHER" id="PTHR45947">
    <property type="entry name" value="SULFOQUINOVOSYL TRANSFERASE SQD2"/>
    <property type="match status" value="1"/>
</dbReference>
<dbReference type="InterPro" id="IPR001296">
    <property type="entry name" value="Glyco_trans_1"/>
</dbReference>
<dbReference type="InterPro" id="IPR028098">
    <property type="entry name" value="Glyco_trans_4-like_N"/>
</dbReference>
<gene>
    <name evidence="3" type="ORF">A8709_05395</name>
</gene>
<dbReference type="PANTHER" id="PTHR45947:SF3">
    <property type="entry name" value="SULFOQUINOVOSYL TRANSFERASE SQD2"/>
    <property type="match status" value="1"/>
</dbReference>
<feature type="domain" description="Glycosyltransferase subfamily 4-like N-terminal" evidence="2">
    <location>
        <begin position="41"/>
        <end position="169"/>
    </location>
</feature>
<dbReference type="RefSeq" id="WP_084225594.1">
    <property type="nucleotide sequence ID" value="NZ_LYPC01000028.1"/>
</dbReference>
<sequence length="366" mass="42215">MKMRSDKKRVLHITETMASGVLKYLQEVVCANSWGGIEHYIIYSPNREGTPIDLDKQFPSSVTLIEVNISFRHEFVQSIKSLYVKISDIKPDTIHLHSSIAGFIGRTVTLFFPKVRVYYTPHGYSFLMTNKVKMVRAIYWLAEFILSQINGQIIACSKSEYRYAQKLSPFRKLFLVENCMKVIQLQNKKESYFRNKQIIGVGRLEHQKDPKLFIEIVTQLKQIDPTIKAVWIGDGSLREECEELNRALNTNINFTGWLSNARTIECLQESKVFLQTSKWEGLPYSVLEAFAVGLPVVASDIESHRDLIEGNYLGFVAANKVQYTEYIFMLLNDEELCRTISDENRNKLEEAHSTFSSTLYSIYRGE</sequence>
<dbReference type="STRING" id="512399.A8709_05395"/>
<dbReference type="InterPro" id="IPR050194">
    <property type="entry name" value="Glycosyltransferase_grp1"/>
</dbReference>
<dbReference type="GO" id="GO:0016757">
    <property type="term" value="F:glycosyltransferase activity"/>
    <property type="evidence" value="ECO:0007669"/>
    <property type="project" value="InterPro"/>
</dbReference>
<dbReference type="Pfam" id="PF13439">
    <property type="entry name" value="Glyco_transf_4"/>
    <property type="match status" value="1"/>
</dbReference>
<dbReference type="AlphaFoldDB" id="A0A1C0ZSR2"/>
<dbReference type="Pfam" id="PF00534">
    <property type="entry name" value="Glycos_transf_1"/>
    <property type="match status" value="1"/>
</dbReference>
<comment type="caution">
    <text evidence="3">The sequence shown here is derived from an EMBL/GenBank/DDBJ whole genome shotgun (WGS) entry which is preliminary data.</text>
</comment>
<name>A0A1C0ZSR2_9BACL</name>
<dbReference type="OrthoDB" id="9806653at2"/>
<proteinExistence type="predicted"/>
<dbReference type="SUPFAM" id="SSF53756">
    <property type="entry name" value="UDP-Glycosyltransferase/glycogen phosphorylase"/>
    <property type="match status" value="1"/>
</dbReference>
<feature type="domain" description="Glycosyl transferase family 1" evidence="1">
    <location>
        <begin position="188"/>
        <end position="346"/>
    </location>
</feature>
<protein>
    <submittedName>
        <fullName evidence="3">Uncharacterized protein</fullName>
    </submittedName>
</protein>
<evidence type="ECO:0000313" key="3">
    <source>
        <dbReference type="EMBL" id="OCT11124.1"/>
    </source>
</evidence>
<evidence type="ECO:0000313" key="4">
    <source>
        <dbReference type="Proteomes" id="UP000093309"/>
    </source>
</evidence>
<keyword evidence="4" id="KW-1185">Reference proteome</keyword>
<accession>A0A1C0ZSR2</accession>
<dbReference type="Gene3D" id="3.40.50.2000">
    <property type="entry name" value="Glycogen Phosphorylase B"/>
    <property type="match status" value="2"/>
</dbReference>
<evidence type="ECO:0000259" key="1">
    <source>
        <dbReference type="Pfam" id="PF00534"/>
    </source>
</evidence>
<evidence type="ECO:0000259" key="2">
    <source>
        <dbReference type="Pfam" id="PF13439"/>
    </source>
</evidence>
<dbReference type="EMBL" id="LYPC01000028">
    <property type="protein sequence ID" value="OCT11124.1"/>
    <property type="molecule type" value="Genomic_DNA"/>
</dbReference>